<keyword evidence="3" id="KW-1185">Reference proteome</keyword>
<reference evidence="2" key="1">
    <citation type="submission" date="2023-10" db="EMBL/GenBank/DDBJ databases">
        <authorList>
            <person name="Hackl T."/>
        </authorList>
    </citation>
    <scope>NUCLEOTIDE SEQUENCE</scope>
</reference>
<proteinExistence type="predicted"/>
<accession>A0AAI8V3D2</accession>
<evidence type="ECO:0000313" key="2">
    <source>
        <dbReference type="EMBL" id="CAJ2500153.1"/>
    </source>
</evidence>
<protein>
    <submittedName>
        <fullName evidence="2">Uu.00g030060.m01.CDS01</fullName>
    </submittedName>
</protein>
<gene>
    <name evidence="2" type="ORF">KHLLAP_LOCUS621</name>
</gene>
<evidence type="ECO:0000256" key="1">
    <source>
        <dbReference type="SAM" id="SignalP"/>
    </source>
</evidence>
<evidence type="ECO:0000313" key="3">
    <source>
        <dbReference type="Proteomes" id="UP001295740"/>
    </source>
</evidence>
<organism evidence="2 3">
    <name type="scientific">Anthostomella pinea</name>
    <dbReference type="NCBI Taxonomy" id="933095"/>
    <lineage>
        <taxon>Eukaryota</taxon>
        <taxon>Fungi</taxon>
        <taxon>Dikarya</taxon>
        <taxon>Ascomycota</taxon>
        <taxon>Pezizomycotina</taxon>
        <taxon>Sordariomycetes</taxon>
        <taxon>Xylariomycetidae</taxon>
        <taxon>Xylariales</taxon>
        <taxon>Xylariaceae</taxon>
        <taxon>Anthostomella</taxon>
    </lineage>
</organism>
<name>A0AAI8V3D2_9PEZI</name>
<keyword evidence="1" id="KW-0732">Signal</keyword>
<sequence length="118" mass="12826">MQYSSILGLLALAANVQGIIANPSSRSLKARSIALARHDDPEKLKADLSSCMRDASDNDDIKKCNAKHDKELAEACKKAKRSILLPRSQEGCEGKEGQTCFVYGTTPECPAKDEDRMG</sequence>
<comment type="caution">
    <text evidence="2">The sequence shown here is derived from an EMBL/GenBank/DDBJ whole genome shotgun (WGS) entry which is preliminary data.</text>
</comment>
<feature type="signal peptide" evidence="1">
    <location>
        <begin position="1"/>
        <end position="21"/>
    </location>
</feature>
<dbReference type="EMBL" id="CAUWAG010000003">
    <property type="protein sequence ID" value="CAJ2500153.1"/>
    <property type="molecule type" value="Genomic_DNA"/>
</dbReference>
<dbReference type="AlphaFoldDB" id="A0AAI8V3D2"/>
<feature type="chain" id="PRO_5042573630" evidence="1">
    <location>
        <begin position="22"/>
        <end position="118"/>
    </location>
</feature>
<dbReference type="Proteomes" id="UP001295740">
    <property type="component" value="Unassembled WGS sequence"/>
</dbReference>